<dbReference type="PANTHER" id="PTHR36442">
    <property type="entry name" value="CYCLIC-DI-AMP PHOSPHODIESTERASE PGPH"/>
    <property type="match status" value="1"/>
</dbReference>
<proteinExistence type="predicted"/>
<dbReference type="InterPro" id="IPR052722">
    <property type="entry name" value="PgpH_phosphodiesterase"/>
</dbReference>
<reference evidence="2" key="1">
    <citation type="journal article" date="2014" name="Front. Microbiol.">
        <title>High frequency of phylogenetically diverse reductive dehalogenase-homologous genes in deep subseafloor sedimentary metagenomes.</title>
        <authorList>
            <person name="Kawai M."/>
            <person name="Futagami T."/>
            <person name="Toyoda A."/>
            <person name="Takaki Y."/>
            <person name="Nishi S."/>
            <person name="Hori S."/>
            <person name="Arai W."/>
            <person name="Tsubouchi T."/>
            <person name="Morono Y."/>
            <person name="Uchiyama I."/>
            <person name="Ito T."/>
            <person name="Fujiyama A."/>
            <person name="Inagaki F."/>
            <person name="Takami H."/>
        </authorList>
    </citation>
    <scope>NUCLEOTIDE SEQUENCE</scope>
    <source>
        <strain evidence="2">Expedition CK06-06</strain>
    </source>
</reference>
<dbReference type="AlphaFoldDB" id="X1GP95"/>
<feature type="region of interest" description="Disordered" evidence="1">
    <location>
        <begin position="26"/>
        <end position="46"/>
    </location>
</feature>
<comment type="caution">
    <text evidence="2">The sequence shown here is derived from an EMBL/GenBank/DDBJ whole genome shotgun (WGS) entry which is preliminary data.</text>
</comment>
<name>X1GP95_9ZZZZ</name>
<organism evidence="2">
    <name type="scientific">marine sediment metagenome</name>
    <dbReference type="NCBI Taxonomy" id="412755"/>
    <lineage>
        <taxon>unclassified sequences</taxon>
        <taxon>metagenomes</taxon>
        <taxon>ecological metagenomes</taxon>
    </lineage>
</organism>
<evidence type="ECO:0000256" key="1">
    <source>
        <dbReference type="SAM" id="MobiDB-lite"/>
    </source>
</evidence>
<gene>
    <name evidence="2" type="ORF">S03H2_21247</name>
</gene>
<evidence type="ECO:0000313" key="2">
    <source>
        <dbReference type="EMBL" id="GAH43439.1"/>
    </source>
</evidence>
<protein>
    <recommendedName>
        <fullName evidence="3">HD domain-containing protein</fullName>
    </recommendedName>
</protein>
<feature type="compositionally biased region" description="Basic and acidic residues" evidence="1">
    <location>
        <begin position="28"/>
        <end position="39"/>
    </location>
</feature>
<accession>X1GP95</accession>
<dbReference type="PANTHER" id="PTHR36442:SF1">
    <property type="entry name" value="CYCLIC-DI-AMP PHOSPHODIESTERASE PGPH"/>
    <property type="match status" value="1"/>
</dbReference>
<dbReference type="EMBL" id="BARU01011288">
    <property type="protein sequence ID" value="GAH43439.1"/>
    <property type="molecule type" value="Genomic_DNA"/>
</dbReference>
<evidence type="ECO:0008006" key="3">
    <source>
        <dbReference type="Google" id="ProtNLM"/>
    </source>
</evidence>
<sequence length="140" mass="15771">MLHEFISAHHGTMVVQYFYHAATQQRKNGQERLPDETEFRYPGPKPRSKEAAILMLADASESSVRSMPDPTPTRIENQVHKMVTARLADGQLEDCDLTLHQVHLIEESLVKSLYGFYHARIAYPKPIEADGDKPVEGGQG</sequence>